<evidence type="ECO:0000313" key="1">
    <source>
        <dbReference type="EMBL" id="KRW98091.1"/>
    </source>
</evidence>
<gene>
    <name evidence="1" type="ORF">PPERSA_07896</name>
</gene>
<reference evidence="1 2" key="1">
    <citation type="journal article" date="2015" name="Sci. Rep.">
        <title>Genome of the facultative scuticociliatosis pathogen Pseudocohnilembus persalinus provides insight into its virulence through horizontal gene transfer.</title>
        <authorList>
            <person name="Xiong J."/>
            <person name="Wang G."/>
            <person name="Cheng J."/>
            <person name="Tian M."/>
            <person name="Pan X."/>
            <person name="Warren A."/>
            <person name="Jiang C."/>
            <person name="Yuan D."/>
            <person name="Miao W."/>
        </authorList>
    </citation>
    <scope>NUCLEOTIDE SEQUENCE [LARGE SCALE GENOMIC DNA]</scope>
    <source>
        <strain evidence="1">36N120E</strain>
    </source>
</reference>
<evidence type="ECO:0000313" key="2">
    <source>
        <dbReference type="Proteomes" id="UP000054937"/>
    </source>
</evidence>
<dbReference type="Proteomes" id="UP000054937">
    <property type="component" value="Unassembled WGS sequence"/>
</dbReference>
<accession>A0A0V0Q7G1</accession>
<proteinExistence type="predicted"/>
<name>A0A0V0Q7G1_PSEPJ</name>
<organism evidence="1 2">
    <name type="scientific">Pseudocohnilembus persalinus</name>
    <name type="common">Ciliate</name>
    <dbReference type="NCBI Taxonomy" id="266149"/>
    <lineage>
        <taxon>Eukaryota</taxon>
        <taxon>Sar</taxon>
        <taxon>Alveolata</taxon>
        <taxon>Ciliophora</taxon>
        <taxon>Intramacronucleata</taxon>
        <taxon>Oligohymenophorea</taxon>
        <taxon>Scuticociliatia</taxon>
        <taxon>Philasterida</taxon>
        <taxon>Pseudocohnilembidae</taxon>
        <taxon>Pseudocohnilembus</taxon>
    </lineage>
</organism>
<keyword evidence="2" id="KW-1185">Reference proteome</keyword>
<dbReference type="InParanoid" id="A0A0V0Q7G1"/>
<comment type="caution">
    <text evidence="1">The sequence shown here is derived from an EMBL/GenBank/DDBJ whole genome shotgun (WGS) entry which is preliminary data.</text>
</comment>
<protein>
    <submittedName>
        <fullName evidence="1">Uncharacterized protein</fullName>
    </submittedName>
</protein>
<sequence length="120" mass="14053">MMHQKREQTNLFKIPQIQAQIGQVFQLSNPLTYILSALGGDAITPNQIIENKKFKKKSQNDALKKRINKFIQDTQNLGLNWLGFSTLQSPHLYTKHLSWTFYRSYFQKMQICQYSAISQL</sequence>
<dbReference type="AlphaFoldDB" id="A0A0V0Q7G1"/>
<dbReference type="EMBL" id="LDAU01000278">
    <property type="protein sequence ID" value="KRW98091.1"/>
    <property type="molecule type" value="Genomic_DNA"/>
</dbReference>